<comment type="caution">
    <text evidence="2">The sequence shown here is derived from an EMBL/GenBank/DDBJ whole genome shotgun (WGS) entry which is preliminary data.</text>
</comment>
<proteinExistence type="predicted"/>
<dbReference type="EMBL" id="MLQL01000003">
    <property type="protein sequence ID" value="OQE30230.1"/>
    <property type="molecule type" value="Genomic_DNA"/>
</dbReference>
<dbReference type="InterPro" id="IPR003615">
    <property type="entry name" value="HNH_nuc"/>
</dbReference>
<dbReference type="Proteomes" id="UP000191342">
    <property type="component" value="Unassembled WGS sequence"/>
</dbReference>
<name>A0A1V6TWF6_9EURO</name>
<evidence type="ECO:0000259" key="1">
    <source>
        <dbReference type="Pfam" id="PF13391"/>
    </source>
</evidence>
<evidence type="ECO:0000313" key="2">
    <source>
        <dbReference type="EMBL" id="OQE30230.1"/>
    </source>
</evidence>
<feature type="domain" description="HNH nuclease" evidence="1">
    <location>
        <begin position="14"/>
        <end position="52"/>
    </location>
</feature>
<dbReference type="AlphaFoldDB" id="A0A1V6TWF6"/>
<dbReference type="OrthoDB" id="2104739at2759"/>
<accession>A0A1V6TWF6</accession>
<protein>
    <recommendedName>
        <fullName evidence="1">HNH nuclease domain-containing protein</fullName>
    </recommendedName>
</protein>
<reference evidence="3" key="1">
    <citation type="journal article" date="2017" name="Nat. Microbiol.">
        <title>Global analysis of biosynthetic gene clusters reveals vast potential of secondary metabolite production in Penicillium species.</title>
        <authorList>
            <person name="Nielsen J.C."/>
            <person name="Grijseels S."/>
            <person name="Prigent S."/>
            <person name="Ji B."/>
            <person name="Dainat J."/>
            <person name="Nielsen K.F."/>
            <person name="Frisvad J.C."/>
            <person name="Workman M."/>
            <person name="Nielsen J."/>
        </authorList>
    </citation>
    <scope>NUCLEOTIDE SEQUENCE [LARGE SCALE GENOMIC DNA]</scope>
    <source>
        <strain evidence="3">IBT 14082</strain>
    </source>
</reference>
<organism evidence="2 3">
    <name type="scientific">Penicillium flavigenum</name>
    <dbReference type="NCBI Taxonomy" id="254877"/>
    <lineage>
        <taxon>Eukaryota</taxon>
        <taxon>Fungi</taxon>
        <taxon>Dikarya</taxon>
        <taxon>Ascomycota</taxon>
        <taxon>Pezizomycotina</taxon>
        <taxon>Eurotiomycetes</taxon>
        <taxon>Eurotiomycetidae</taxon>
        <taxon>Eurotiales</taxon>
        <taxon>Aspergillaceae</taxon>
        <taxon>Penicillium</taxon>
    </lineage>
</organism>
<evidence type="ECO:0000313" key="3">
    <source>
        <dbReference type="Proteomes" id="UP000191342"/>
    </source>
</evidence>
<dbReference type="Pfam" id="PF13391">
    <property type="entry name" value="HNH_2"/>
    <property type="match status" value="1"/>
</dbReference>
<dbReference type="STRING" id="254877.A0A1V6TWF6"/>
<keyword evidence="3" id="KW-1185">Reference proteome</keyword>
<gene>
    <name evidence="2" type="ORF">PENFLA_c003G01954</name>
</gene>
<sequence length="133" mass="14956">MISRVNAWTLLYESSPALRNTIHAETTNDPSNGMTLLTDLHTWFGDFQLAFQATDRPNEYKVLTFKRATTVEPLIPDKVTSINAAREDMSLPSPVLLHCHCVKAKILHASGMGKAVEKFMREWEDLKQGGPML</sequence>